<accession>A0ABD0K9F8</accession>
<feature type="non-terminal residue" evidence="4">
    <location>
        <position position="287"/>
    </location>
</feature>
<evidence type="ECO:0000256" key="2">
    <source>
        <dbReference type="SAM" id="MobiDB-lite"/>
    </source>
</evidence>
<dbReference type="PROSITE" id="PS51670">
    <property type="entry name" value="SHKT"/>
    <property type="match status" value="1"/>
</dbReference>
<evidence type="ECO:0000259" key="3">
    <source>
        <dbReference type="PROSITE" id="PS51670"/>
    </source>
</evidence>
<dbReference type="Proteomes" id="UP001519460">
    <property type="component" value="Unassembled WGS sequence"/>
</dbReference>
<comment type="caution">
    <text evidence="1">Lacks conserved residue(s) required for the propagation of feature annotation.</text>
</comment>
<proteinExistence type="predicted"/>
<dbReference type="AlphaFoldDB" id="A0ABD0K9F8"/>
<sequence length="287" mass="29922">TTTTTPTPPAMVCQDMVGLGLSCRELAGVCASRYAPLICPETCGYCDAASTTAHLTTHGATLPHTHVHLTPHGDGKTSTPTTLSTSITTSRPCRDNVGHGMNCHDARLHGFCEDGYARLVCPLTCGFCGSGVTSSGTAGPETTTSPTHAETTTPPTHASCRDHVAYDLTCQDLYPSICKDPYGKILCCYSCTPATTTTWSGPCEDQTAPGVTCDQIQDVCTADYANVLCPKYCGFCGCEDHMEAGMTCDGLVGTLHMTKEALCADSLGKQACANSGSPGDDNTVAVR</sequence>
<gene>
    <name evidence="4" type="ORF">BaRGS_00025038</name>
</gene>
<keyword evidence="5" id="KW-1185">Reference proteome</keyword>
<name>A0ABD0K9F8_9CAEN</name>
<evidence type="ECO:0000256" key="1">
    <source>
        <dbReference type="PROSITE-ProRule" id="PRU01005"/>
    </source>
</evidence>
<protein>
    <recommendedName>
        <fullName evidence="3">ShKT domain-containing protein</fullName>
    </recommendedName>
</protein>
<feature type="region of interest" description="Disordered" evidence="2">
    <location>
        <begin position="69"/>
        <end position="88"/>
    </location>
</feature>
<feature type="domain" description="ShKT" evidence="3">
    <location>
        <begin position="93"/>
        <end position="128"/>
    </location>
</feature>
<feature type="non-terminal residue" evidence="4">
    <location>
        <position position="1"/>
    </location>
</feature>
<organism evidence="4 5">
    <name type="scientific">Batillaria attramentaria</name>
    <dbReference type="NCBI Taxonomy" id="370345"/>
    <lineage>
        <taxon>Eukaryota</taxon>
        <taxon>Metazoa</taxon>
        <taxon>Spiralia</taxon>
        <taxon>Lophotrochozoa</taxon>
        <taxon>Mollusca</taxon>
        <taxon>Gastropoda</taxon>
        <taxon>Caenogastropoda</taxon>
        <taxon>Sorbeoconcha</taxon>
        <taxon>Cerithioidea</taxon>
        <taxon>Batillariidae</taxon>
        <taxon>Batillaria</taxon>
    </lineage>
</organism>
<evidence type="ECO:0000313" key="4">
    <source>
        <dbReference type="EMBL" id="KAK7483717.1"/>
    </source>
</evidence>
<keyword evidence="1" id="KW-1015">Disulfide bond</keyword>
<dbReference type="PANTHER" id="PTHR21724:SF109">
    <property type="entry name" value="SHKT DOMAIN-CONTAINING PROTEIN"/>
    <property type="match status" value="1"/>
</dbReference>
<dbReference type="SMART" id="SM00254">
    <property type="entry name" value="ShKT"/>
    <property type="match status" value="3"/>
</dbReference>
<reference evidence="4 5" key="1">
    <citation type="journal article" date="2023" name="Sci. Data">
        <title>Genome assembly of the Korean intertidal mud-creeper Batillaria attramentaria.</title>
        <authorList>
            <person name="Patra A.K."/>
            <person name="Ho P.T."/>
            <person name="Jun S."/>
            <person name="Lee S.J."/>
            <person name="Kim Y."/>
            <person name="Won Y.J."/>
        </authorList>
    </citation>
    <scope>NUCLEOTIDE SEQUENCE [LARGE SCALE GENOMIC DNA]</scope>
    <source>
        <strain evidence="4">Wonlab-2016</strain>
    </source>
</reference>
<dbReference type="EMBL" id="JACVVK020000222">
    <property type="protein sequence ID" value="KAK7483717.1"/>
    <property type="molecule type" value="Genomic_DNA"/>
</dbReference>
<evidence type="ECO:0000313" key="5">
    <source>
        <dbReference type="Proteomes" id="UP001519460"/>
    </source>
</evidence>
<dbReference type="PANTHER" id="PTHR21724">
    <property type="entry name" value="SHKT DOMAIN-CONTAINING PROTEIN"/>
    <property type="match status" value="1"/>
</dbReference>
<comment type="caution">
    <text evidence="4">The sequence shown here is derived from an EMBL/GenBank/DDBJ whole genome shotgun (WGS) entry which is preliminary data.</text>
</comment>
<dbReference type="InterPro" id="IPR003582">
    <property type="entry name" value="ShKT_dom"/>
</dbReference>
<feature type="disulfide bond" evidence="1">
    <location>
        <begin position="112"/>
        <end position="125"/>
    </location>
</feature>
<feature type="disulfide bond" evidence="1">
    <location>
        <begin position="103"/>
        <end position="121"/>
    </location>
</feature>